<gene>
    <name evidence="6" type="ORF">TWF718_005287</name>
</gene>
<dbReference type="AlphaFoldDB" id="A0AAN8N161"/>
<accession>A0AAN8N161</accession>
<keyword evidence="1" id="KW-0677">Repeat</keyword>
<proteinExistence type="predicted"/>
<dbReference type="InterPro" id="IPR002110">
    <property type="entry name" value="Ankyrin_rpt"/>
</dbReference>
<dbReference type="PANTHER" id="PTHR24203:SF45">
    <property type="entry name" value="ANKYRIN REPEAT DOMAIN 6"/>
    <property type="match status" value="1"/>
</dbReference>
<dbReference type="PROSITE" id="PS50088">
    <property type="entry name" value="ANK_REPEAT"/>
    <property type="match status" value="1"/>
</dbReference>
<dbReference type="Gene3D" id="1.25.40.20">
    <property type="entry name" value="Ankyrin repeat-containing domain"/>
    <property type="match status" value="2"/>
</dbReference>
<dbReference type="PANTHER" id="PTHR24203">
    <property type="entry name" value="ANKYRIN REPEAT FAMILY PROTEIN"/>
    <property type="match status" value="1"/>
</dbReference>
<dbReference type="InterPro" id="IPR036770">
    <property type="entry name" value="Ankyrin_rpt-contain_sf"/>
</dbReference>
<dbReference type="Proteomes" id="UP001313282">
    <property type="component" value="Unassembled WGS sequence"/>
</dbReference>
<reference evidence="6 7" key="1">
    <citation type="submission" date="2019-10" db="EMBL/GenBank/DDBJ databases">
        <authorList>
            <person name="Palmer J.M."/>
        </authorList>
    </citation>
    <scope>NUCLEOTIDE SEQUENCE [LARGE SCALE GENOMIC DNA]</scope>
    <source>
        <strain evidence="6 7">TWF718</strain>
    </source>
</reference>
<organism evidence="6 7">
    <name type="scientific">Orbilia javanica</name>
    <dbReference type="NCBI Taxonomy" id="47235"/>
    <lineage>
        <taxon>Eukaryota</taxon>
        <taxon>Fungi</taxon>
        <taxon>Dikarya</taxon>
        <taxon>Ascomycota</taxon>
        <taxon>Pezizomycotina</taxon>
        <taxon>Orbiliomycetes</taxon>
        <taxon>Orbiliales</taxon>
        <taxon>Orbiliaceae</taxon>
        <taxon>Orbilia</taxon>
    </lineage>
</organism>
<dbReference type="PROSITE" id="PS50297">
    <property type="entry name" value="ANK_REP_REGION"/>
    <property type="match status" value="1"/>
</dbReference>
<feature type="domain" description="Clr5" evidence="5">
    <location>
        <begin position="10"/>
        <end position="61"/>
    </location>
</feature>
<sequence>MPRLATTLTEEEMEEYKPIIKELICVYRMKNEAYCKVLRKFQLTIDRRQLEYRLKKWGYRKNLTQADYKRILGGQERAVCAPISGRQRKDLSKSQRGAKRHGYDTSDFKDLTPLPGLTPFQPHLKIGAENRLALQRLERRSASDPPRPWENSLIVSDSVSTELALFLQGLALNAQLPFLTAEQFEHDVFDHIADVSIELQPVVKRIASQLTMGTEHDVGSVSTTPPYIRENILDLFPLIEDKGTTLRDVLRVGNVLSLGKILKGNVILDGRTTALQSGGSRTGRIISPNDVEEYLDIIITSPRSFNLQTLPKVCEILWWQKDPTSTESIYTPLLKYSESNDNYKGQDLGTKLFLYASLMENTTLKSRGGGITSQHISECKGMAEYLLEHCVGDYKKALINAVKPISYMRRTPDPQSVEYFGKKFFKRTLSTKYPLIRGEICYKAVDVLKSKVDINSLWVGEDGTSYHVLTVALQYRLQPQIVKYLLEKGANVNALASDWDLKTSAGYIKVAGTPLHCALAAGNLDNINLILAEKPTITDPAVCMLLACGYEPSKQKFNPTRDYISPGQQGESKKCPEVLREFLKQNAAAFSEVAQRDESYEIVANGRIDMLELLLPEKVGVIPVNTIFDAVKAKKLGTLGKMLPPRSPDGDNRGNRAHKPRIMYDIWGEVLDCQIQPSVDFRQRVTAPIFWSALWDDAPDQEISKSLLLRIAQTSLGPEVTYEDALREAWRYTEGQFFEAMTQRFAPNHRLCFARALRGAVGLGWDLMRRTSDGLTILHYATAISKQIVAEFIETSMARVVMLSTLEDFNPLPGPDIRKPIQGTTAALHVAAFQRRINIISLLLENGADINLVVPKGKGSRGKKTDGKKTDGKKTDGKKTDGKKTDGTMWTALDVAATEGSADIVDVLLRAQPEAWRLAALGAKTQNIREAIEIYGRTRAV</sequence>
<feature type="region of interest" description="Disordered" evidence="4">
    <location>
        <begin position="856"/>
        <end position="885"/>
    </location>
</feature>
<evidence type="ECO:0000256" key="4">
    <source>
        <dbReference type="SAM" id="MobiDB-lite"/>
    </source>
</evidence>
<feature type="region of interest" description="Disordered" evidence="4">
    <location>
        <begin position="85"/>
        <end position="110"/>
    </location>
</feature>
<evidence type="ECO:0000313" key="7">
    <source>
        <dbReference type="Proteomes" id="UP001313282"/>
    </source>
</evidence>
<evidence type="ECO:0000313" key="6">
    <source>
        <dbReference type="EMBL" id="KAK6347446.1"/>
    </source>
</evidence>
<feature type="repeat" description="ANK" evidence="3">
    <location>
        <begin position="823"/>
        <end position="855"/>
    </location>
</feature>
<keyword evidence="7" id="KW-1185">Reference proteome</keyword>
<evidence type="ECO:0000256" key="3">
    <source>
        <dbReference type="PROSITE-ProRule" id="PRU00023"/>
    </source>
</evidence>
<name>A0AAN8N161_9PEZI</name>
<dbReference type="SUPFAM" id="SSF48403">
    <property type="entry name" value="Ankyrin repeat"/>
    <property type="match status" value="1"/>
</dbReference>
<dbReference type="InterPro" id="IPR025676">
    <property type="entry name" value="Clr5_dom"/>
</dbReference>
<evidence type="ECO:0000256" key="1">
    <source>
        <dbReference type="ARBA" id="ARBA00022737"/>
    </source>
</evidence>
<keyword evidence="2 3" id="KW-0040">ANK repeat</keyword>
<dbReference type="EMBL" id="JAVHNR010000003">
    <property type="protein sequence ID" value="KAK6347446.1"/>
    <property type="molecule type" value="Genomic_DNA"/>
</dbReference>
<evidence type="ECO:0000256" key="2">
    <source>
        <dbReference type="ARBA" id="ARBA00023043"/>
    </source>
</evidence>
<dbReference type="Pfam" id="PF14420">
    <property type="entry name" value="Clr5"/>
    <property type="match status" value="1"/>
</dbReference>
<comment type="caution">
    <text evidence="6">The sequence shown here is derived from an EMBL/GenBank/DDBJ whole genome shotgun (WGS) entry which is preliminary data.</text>
</comment>
<protein>
    <recommendedName>
        <fullName evidence="5">Clr5 domain-containing protein</fullName>
    </recommendedName>
</protein>
<feature type="compositionally biased region" description="Basic and acidic residues" evidence="4">
    <location>
        <begin position="863"/>
        <end position="885"/>
    </location>
</feature>
<feature type="compositionally biased region" description="Basic and acidic residues" evidence="4">
    <location>
        <begin position="101"/>
        <end position="110"/>
    </location>
</feature>
<dbReference type="SMART" id="SM00248">
    <property type="entry name" value="ANK"/>
    <property type="match status" value="5"/>
</dbReference>
<dbReference type="Pfam" id="PF00023">
    <property type="entry name" value="Ank"/>
    <property type="match status" value="1"/>
</dbReference>
<evidence type="ECO:0000259" key="5">
    <source>
        <dbReference type="Pfam" id="PF14420"/>
    </source>
</evidence>